<dbReference type="InterPro" id="IPR007345">
    <property type="entry name" value="Polysacch_pyruvyl_Trfase"/>
</dbReference>
<protein>
    <submittedName>
        <fullName evidence="2">Polysaccharide pyruvyl transferase</fullName>
    </submittedName>
</protein>
<name>A0A1G5S2C2_PSEXY</name>
<keyword evidence="2" id="KW-0808">Transferase</keyword>
<evidence type="ECO:0000313" key="2">
    <source>
        <dbReference type="EMBL" id="SCZ79719.1"/>
    </source>
</evidence>
<organism evidence="2 3">
    <name type="scientific">Pseudobutyrivibrio xylanivorans</name>
    <dbReference type="NCBI Taxonomy" id="185007"/>
    <lineage>
        <taxon>Bacteria</taxon>
        <taxon>Bacillati</taxon>
        <taxon>Bacillota</taxon>
        <taxon>Clostridia</taxon>
        <taxon>Lachnospirales</taxon>
        <taxon>Lachnospiraceae</taxon>
        <taxon>Pseudobutyrivibrio</taxon>
    </lineage>
</organism>
<dbReference type="AlphaFoldDB" id="A0A1G5S2C2"/>
<dbReference type="Pfam" id="PF04230">
    <property type="entry name" value="PS_pyruv_trans"/>
    <property type="match status" value="1"/>
</dbReference>
<evidence type="ECO:0000259" key="1">
    <source>
        <dbReference type="Pfam" id="PF04230"/>
    </source>
</evidence>
<proteinExistence type="predicted"/>
<gene>
    <name evidence="2" type="ORF">SAMN02910350_01915</name>
</gene>
<accession>A0A1G5S2C2</accession>
<dbReference type="Proteomes" id="UP000199428">
    <property type="component" value="Unassembled WGS sequence"/>
</dbReference>
<dbReference type="GO" id="GO:0016740">
    <property type="term" value="F:transferase activity"/>
    <property type="evidence" value="ECO:0007669"/>
    <property type="project" value="UniProtKB-KW"/>
</dbReference>
<dbReference type="RefSeq" id="WP_090163072.1">
    <property type="nucleotide sequence ID" value="NZ_FMWK01000010.1"/>
</dbReference>
<reference evidence="2 3" key="1">
    <citation type="submission" date="2016-10" db="EMBL/GenBank/DDBJ databases">
        <authorList>
            <person name="de Groot N.N."/>
        </authorList>
    </citation>
    <scope>NUCLEOTIDE SEQUENCE [LARGE SCALE GENOMIC DNA]</scope>
    <source>
        <strain evidence="2 3">DSM 10317</strain>
    </source>
</reference>
<evidence type="ECO:0000313" key="3">
    <source>
        <dbReference type="Proteomes" id="UP000199428"/>
    </source>
</evidence>
<sequence length="365" mass="42075">MKIDVITRHAITNYGSLLQSLATQTVIEELGHECEIIDYIRADESYKEHEKTLLKNKKKWNNNPFIRFAYLALRQPESIYAGKKFEKQRNSYLKLSKRYSSRESLKQDCPKADVYMTGSDQVWGPTEDGSYDDNYCLSFVNDAKKIAYAASFGRTDMNPELRAYFTNHLSKYNHIAVREDSAVKMLEDFNIKAEQVLDPTLLFEKDFWLSYTEDICRKKYLLVYQLHNDKKLGEYAAKIAKEKGLELIRVSASFHQINRPGKLILCPSVAEFLGYVKNATLMVTDSFHGTAFAINFNTPFVEVLPNNKTGTRNMSILALTGLSDRILSDDNLNVAEKEVDFSYANKILAEKRRESKEILRKMIEE</sequence>
<dbReference type="EMBL" id="FMWK01000010">
    <property type="protein sequence ID" value="SCZ79719.1"/>
    <property type="molecule type" value="Genomic_DNA"/>
</dbReference>
<feature type="domain" description="Polysaccharide pyruvyl transferase" evidence="1">
    <location>
        <begin position="13"/>
        <end position="304"/>
    </location>
</feature>